<sequence length="529" mass="59563">MSCPRGYESSMLFTGKQEVLKTYSKCEQECTGWLFWKKCNDICHPVENPKIYNYQTYWCGAKGDVDKETGYMFGGIYDTVANDLQHCPDHFYNLKLTDRIMVCVSNDYSVGFKNSISFGGFFSCSSNNPIADGQRGCPTGYEQILVGLMDECEVKYCIRRQTQETSELIQDIQLVRPPYKTLVQNFMSSDPNKCYKEEEVPTSTLVSVSQSQSISVLMQSLLIAFGVAIFILFVLLCCVWRRNIKSALMTTYSGAVDYVLIPTSNGCKASKDFLATNVAEPTGTFLSTKIFSPTAIVSKTAYNSSKDFMSRAWASTRHNTNGYVLVPVVEGLRKSIEFTKNHVGEPMKLSWVKMKSRCMGAPNLSSQRENLQFLSPDCNAVLVDVAPQSVNPFSSTDNQRLIDNDSYAMCYGDKMNEKAEGPTNDPSQRRPLLLFTIKDVIFNSVTSGMYTVFLIVHEINMKSVILYHINMLAGLQYTYTDTLFAPNYVQCCRPLEISSADPFVNEQSNTDCASVNDFSIEIRIEQHFK</sequence>
<feature type="transmembrane region" description="Helical" evidence="1">
    <location>
        <begin position="216"/>
        <end position="240"/>
    </location>
</feature>
<dbReference type="HOGENOM" id="CLU_515201_0_0_1"/>
<keyword evidence="1" id="KW-0472">Membrane</keyword>
<keyword evidence="1" id="KW-1133">Transmembrane helix</keyword>
<reference evidence="3" key="1">
    <citation type="submission" date="2011-05" db="EMBL/GenBank/DDBJ databases">
        <authorList>
            <person name="Richards S.R."/>
            <person name="Qu J."/>
            <person name="Jiang H."/>
            <person name="Jhangiani S.N."/>
            <person name="Agravi P."/>
            <person name="Goodspeed R."/>
            <person name="Gross S."/>
            <person name="Mandapat C."/>
            <person name="Jackson L."/>
            <person name="Mathew T."/>
            <person name="Pu L."/>
            <person name="Thornton R."/>
            <person name="Saada N."/>
            <person name="Wilczek-Boney K.B."/>
            <person name="Lee S."/>
            <person name="Kovar C."/>
            <person name="Wu Y."/>
            <person name="Scherer S.E."/>
            <person name="Worley K.C."/>
            <person name="Muzny D.M."/>
            <person name="Gibbs R."/>
        </authorList>
    </citation>
    <scope>NUCLEOTIDE SEQUENCE</scope>
    <source>
        <strain evidence="3">Brora</strain>
    </source>
</reference>
<evidence type="ECO:0000256" key="1">
    <source>
        <dbReference type="SAM" id="Phobius"/>
    </source>
</evidence>
<proteinExistence type="predicted"/>
<dbReference type="EMBL" id="JH431579">
    <property type="status" value="NOT_ANNOTATED_CDS"/>
    <property type="molecule type" value="Genomic_DNA"/>
</dbReference>
<organism evidence="2 3">
    <name type="scientific">Strigamia maritima</name>
    <name type="common">European centipede</name>
    <name type="synonym">Geophilus maritimus</name>
    <dbReference type="NCBI Taxonomy" id="126957"/>
    <lineage>
        <taxon>Eukaryota</taxon>
        <taxon>Metazoa</taxon>
        <taxon>Ecdysozoa</taxon>
        <taxon>Arthropoda</taxon>
        <taxon>Myriapoda</taxon>
        <taxon>Chilopoda</taxon>
        <taxon>Pleurostigmophora</taxon>
        <taxon>Geophilomorpha</taxon>
        <taxon>Linotaeniidae</taxon>
        <taxon>Strigamia</taxon>
    </lineage>
</organism>
<protein>
    <submittedName>
        <fullName evidence="2">Uncharacterized protein</fullName>
    </submittedName>
</protein>
<dbReference type="STRING" id="126957.T1IV95"/>
<keyword evidence="3" id="KW-1185">Reference proteome</keyword>
<name>T1IV95_STRMM</name>
<accession>T1IV95</accession>
<keyword evidence="1" id="KW-0812">Transmembrane</keyword>
<evidence type="ECO:0000313" key="2">
    <source>
        <dbReference type="EnsemblMetazoa" id="SMAR005088-PA"/>
    </source>
</evidence>
<dbReference type="eggNOG" id="ENOG502QRKR">
    <property type="taxonomic scope" value="Eukaryota"/>
</dbReference>
<reference evidence="2" key="2">
    <citation type="submission" date="2015-02" db="UniProtKB">
        <authorList>
            <consortium name="EnsemblMetazoa"/>
        </authorList>
    </citation>
    <scope>IDENTIFICATION</scope>
</reference>
<evidence type="ECO:0000313" key="3">
    <source>
        <dbReference type="Proteomes" id="UP000014500"/>
    </source>
</evidence>
<dbReference type="AlphaFoldDB" id="T1IV95"/>
<dbReference type="Proteomes" id="UP000014500">
    <property type="component" value="Unassembled WGS sequence"/>
</dbReference>
<dbReference type="EnsemblMetazoa" id="SMAR005088-RA">
    <property type="protein sequence ID" value="SMAR005088-PA"/>
    <property type="gene ID" value="SMAR005088"/>
</dbReference>